<dbReference type="Pfam" id="PF07722">
    <property type="entry name" value="Peptidase_C26"/>
    <property type="match status" value="1"/>
</dbReference>
<dbReference type="InterPro" id="IPR015527">
    <property type="entry name" value="Pept_C26_g-glut_hydrolase"/>
</dbReference>
<dbReference type="GO" id="GO:0034722">
    <property type="term" value="F:gamma-glutamyl-peptidase activity"/>
    <property type="evidence" value="ECO:0007669"/>
    <property type="project" value="UniProtKB-UniRule"/>
</dbReference>
<dbReference type="PANTHER" id="PTHR11315">
    <property type="entry name" value="PROTEASE FAMILY C26 GAMMA-GLUTAMYL HYDROLASE"/>
    <property type="match status" value="1"/>
</dbReference>
<organism evidence="10">
    <name type="scientific">Castor canadensis</name>
    <name type="common">American beaver</name>
    <dbReference type="NCBI Taxonomy" id="51338"/>
    <lineage>
        <taxon>Eukaryota</taxon>
        <taxon>Metazoa</taxon>
        <taxon>Chordata</taxon>
        <taxon>Craniata</taxon>
        <taxon>Vertebrata</taxon>
        <taxon>Euteleostomi</taxon>
        <taxon>Mammalia</taxon>
        <taxon>Eutheria</taxon>
        <taxon>Euarchontoglires</taxon>
        <taxon>Glires</taxon>
        <taxon>Rodentia</taxon>
        <taxon>Castorimorpha</taxon>
        <taxon>Castoridae</taxon>
        <taxon>Castor</taxon>
    </lineage>
</organism>
<dbReference type="InterPro" id="IPR029062">
    <property type="entry name" value="Class_I_gatase-like"/>
</dbReference>
<feature type="active site" description="Proton donor" evidence="7">
    <location>
        <position position="244"/>
    </location>
</feature>
<dbReference type="PROSITE" id="PS51275">
    <property type="entry name" value="PEPTIDASE_C26_GGH"/>
    <property type="match status" value="1"/>
</dbReference>
<sequence length="318" mass="36127">MASLGSLLCVLGLLFCWAANQGLSRPSKRTTAKPIIGILMQRCQSQEMKNLGKYYIAASYVKYLESAGARVVPVRPDLTHIEYEEMFKSINGILFPGGSADLVLSDYAHAARIFYNLSMQSFDEGDYFPVWGTCLGFQELSYLISEERLLTLTNTTSVPLPLKFTGGALRSRMFQNFPTDLLLSLATEPLTANFHKWSLSVKNFTMNDKLMNFFNVLTTNTDGKIEFISSMEGYKYPVYGVQWHPEKAPYEWKSLSGISHAPNAVKTAFYLAQFFVSEAQKNNHHFESEQEEKKSLIYQFSPFYTGNISVFQQCYMFD</sequence>
<comment type="catalytic activity">
    <reaction evidence="6">
        <text>(6S)-5,6,7,8-tetrahydrofolyl-(gamma-L-Glu)(n) + (n-1) H2O = (6S)-5,6,7,8-tetrahydrofolate + (n-1) L-glutamate</text>
        <dbReference type="Rhea" id="RHEA:56784"/>
        <dbReference type="Rhea" id="RHEA-COMP:14738"/>
        <dbReference type="ChEBI" id="CHEBI:15377"/>
        <dbReference type="ChEBI" id="CHEBI:29985"/>
        <dbReference type="ChEBI" id="CHEBI:57453"/>
        <dbReference type="ChEBI" id="CHEBI:141005"/>
        <dbReference type="EC" id="3.4.19.9"/>
    </reaction>
    <physiologicalReaction direction="left-to-right" evidence="6">
        <dbReference type="Rhea" id="RHEA:56785"/>
    </physiologicalReaction>
</comment>
<evidence type="ECO:0000256" key="7">
    <source>
        <dbReference type="PIRSR" id="PIRSR615527-1"/>
    </source>
</evidence>
<dbReference type="Ensembl" id="ENSCCNT00000024702.1">
    <property type="protein sequence ID" value="ENSCCNP00000019038.1"/>
    <property type="gene ID" value="ENSCCNG00000019189.1"/>
</dbReference>
<dbReference type="EMBL" id="GFFW01002447">
    <property type="protein sequence ID" value="JAV42341.1"/>
    <property type="molecule type" value="Transcribed_RNA"/>
</dbReference>
<dbReference type="EC" id="3.4.19.9" evidence="8"/>
<gene>
    <name evidence="10" type="primary">GGH</name>
    <name evidence="11 13" type="synonym">Ggh</name>
</gene>
<evidence type="ECO:0000256" key="8">
    <source>
        <dbReference type="PROSITE-ProRule" id="PRU00607"/>
    </source>
</evidence>
<feature type="signal peptide" evidence="9">
    <location>
        <begin position="1"/>
        <end position="24"/>
    </location>
</feature>
<dbReference type="Proteomes" id="UP001732720">
    <property type="component" value="Chromosome 3"/>
</dbReference>
<evidence type="ECO:0000256" key="6">
    <source>
        <dbReference type="ARBA" id="ARBA00052581"/>
    </source>
</evidence>
<comment type="similarity">
    <text evidence="2">Belongs to the peptidase C26 family.</text>
</comment>
<dbReference type="AlphaFoldDB" id="A0A250YFD7"/>
<evidence type="ECO:0000256" key="1">
    <source>
        <dbReference type="ARBA" id="ARBA00004239"/>
    </source>
</evidence>
<feature type="active site" evidence="8">
    <location>
        <position position="244"/>
    </location>
</feature>
<evidence type="ECO:0000313" key="10">
    <source>
        <dbReference type="EMBL" id="JAV42341.1"/>
    </source>
</evidence>
<comment type="subcellular location">
    <subcellularLocation>
        <location evidence="1">Secreted</location>
        <location evidence="1">Extracellular space</location>
    </subcellularLocation>
</comment>
<evidence type="ECO:0000256" key="4">
    <source>
        <dbReference type="ARBA" id="ARBA00022729"/>
    </source>
</evidence>
<evidence type="ECO:0000256" key="9">
    <source>
        <dbReference type="SAM" id="SignalP"/>
    </source>
</evidence>
<dbReference type="FunFam" id="3.40.50.880:FF:000024">
    <property type="entry name" value="Folate gamma-glutamyl hydrolase"/>
    <property type="match status" value="1"/>
</dbReference>
<evidence type="ECO:0000256" key="2">
    <source>
        <dbReference type="ARBA" id="ARBA00011083"/>
    </source>
</evidence>
<reference evidence="13" key="3">
    <citation type="submission" date="2025-04" db="UniProtKB">
        <authorList>
            <consortium name="RefSeq"/>
        </authorList>
    </citation>
    <scope>IDENTIFICATION</scope>
    <source>
        <tissue evidence="13">Leukocyte</tissue>
    </source>
</reference>
<evidence type="ECO:0000313" key="12">
    <source>
        <dbReference type="Proteomes" id="UP001732720"/>
    </source>
</evidence>
<keyword evidence="12" id="KW-1185">Reference proteome</keyword>
<dbReference type="GO" id="GO:0046900">
    <property type="term" value="P:tetrahydrofolylpolyglutamate metabolic process"/>
    <property type="evidence" value="ECO:0007669"/>
    <property type="project" value="TreeGrafter"/>
</dbReference>
<keyword evidence="3" id="KW-0964">Secreted</keyword>
<dbReference type="SUPFAM" id="SSF52317">
    <property type="entry name" value="Class I glutamine amidotransferase-like"/>
    <property type="match status" value="1"/>
</dbReference>
<dbReference type="InterPro" id="IPR011697">
    <property type="entry name" value="Peptidase_C26"/>
</dbReference>
<feature type="active site" description="Nucleophile" evidence="7 8">
    <location>
        <position position="134"/>
    </location>
</feature>
<dbReference type="GeneID" id="109698223"/>
<dbReference type="RefSeq" id="XP_020037879.1">
    <property type="nucleotide sequence ID" value="XM_020182290.1"/>
</dbReference>
<evidence type="ECO:0000313" key="11">
    <source>
        <dbReference type="Ensembl" id="ENSCCNP00000019038.1"/>
    </source>
</evidence>
<evidence type="ECO:0000256" key="5">
    <source>
        <dbReference type="ARBA" id="ARBA00022801"/>
    </source>
</evidence>
<dbReference type="PANTHER" id="PTHR11315:SF20">
    <property type="entry name" value="GAMMA-GLUTAMYL HYDROLASE"/>
    <property type="match status" value="1"/>
</dbReference>
<dbReference type="CTD" id="8836"/>
<reference evidence="11" key="2">
    <citation type="submission" date="2023-09" db="UniProtKB">
        <authorList>
            <consortium name="Ensembl"/>
        </authorList>
    </citation>
    <scope>IDENTIFICATION</scope>
</reference>
<dbReference type="PROSITE" id="PS51273">
    <property type="entry name" value="GATASE_TYPE_1"/>
    <property type="match status" value="1"/>
</dbReference>
<dbReference type="Gene3D" id="3.40.50.880">
    <property type="match status" value="1"/>
</dbReference>
<accession>A0A250YFD7</accession>
<name>A0A250YFD7_CASCN</name>
<dbReference type="OrthoDB" id="64220at2759"/>
<dbReference type="GO" id="GO:0005576">
    <property type="term" value="C:extracellular region"/>
    <property type="evidence" value="ECO:0007669"/>
    <property type="project" value="UniProtKB-SubCell"/>
</dbReference>
<evidence type="ECO:0000256" key="3">
    <source>
        <dbReference type="ARBA" id="ARBA00022525"/>
    </source>
</evidence>
<dbReference type="CDD" id="cd01747">
    <property type="entry name" value="GATase1_Glutamyl_Hydrolase"/>
    <property type="match status" value="1"/>
</dbReference>
<evidence type="ECO:0000313" key="13">
    <source>
        <dbReference type="RefSeq" id="XP_020037879.1"/>
    </source>
</evidence>
<keyword evidence="5 8" id="KW-0378">Hydrolase</keyword>
<proteinExistence type="inferred from homology"/>
<feature type="chain" id="PRO_5044570903" description="folate gamma-glutamyl hydrolase" evidence="9">
    <location>
        <begin position="25"/>
        <end position="318"/>
    </location>
</feature>
<keyword evidence="4 9" id="KW-0732">Signal</keyword>
<reference evidence="10" key="1">
    <citation type="journal article" date="2017" name="G3 (Bethesda)">
        <title>De Novo Genome and Transcriptome Assembly of the Canadian Beaver (Castor canadensis).</title>
        <authorList>
            <person name="Lok S."/>
            <person name="Paton T.A."/>
            <person name="Wang Z."/>
            <person name="Kaur G."/>
            <person name="Walker S."/>
            <person name="Yuen R.K."/>
            <person name="Sung W.W."/>
            <person name="Whitney J."/>
            <person name="Buchanan J.A."/>
            <person name="Trost B."/>
            <person name="Singh N."/>
            <person name="Apresto B."/>
            <person name="Chen N."/>
            <person name="Coole M."/>
            <person name="Dawson T.J."/>
            <person name="Ho K.Y."/>
            <person name="Hu Z."/>
            <person name="Pullenayegum S."/>
            <person name="Samler K."/>
            <person name="Shipstone A."/>
            <person name="Tsoi F."/>
            <person name="Wang T."/>
            <person name="Pereira S.L."/>
            <person name="Rostami P."/>
            <person name="Ryan C.A."/>
            <person name="Tong A.H."/>
            <person name="Ng K."/>
            <person name="Sundaravadanam Y."/>
            <person name="Simpson J.T."/>
            <person name="Lim B.K."/>
            <person name="Engstrom M.D."/>
            <person name="Dutton C.J."/>
            <person name="Kerr K.C."/>
            <person name="Franke M."/>
            <person name="Rapley W."/>
            <person name="Wintle R.F."/>
            <person name="Scherer S.W."/>
        </authorList>
    </citation>
    <scope>NUCLEOTIDE SEQUENCE</scope>
    <source>
        <strain evidence="10">Ward</strain>
        <tissue evidence="10">Leukocyte</tissue>
    </source>
</reference>
<dbReference type="KEGG" id="ccan:109698223"/>
<dbReference type="GO" id="GO:0005773">
    <property type="term" value="C:vacuole"/>
    <property type="evidence" value="ECO:0007669"/>
    <property type="project" value="TreeGrafter"/>
</dbReference>
<protein>
    <recommendedName>
        <fullName evidence="8">folate gamma-glutamyl hydrolase</fullName>
        <ecNumber evidence="8">3.4.19.9</ecNumber>
    </recommendedName>
</protein>